<dbReference type="InterPro" id="IPR050819">
    <property type="entry name" value="Tripeptidyl-peptidase_I"/>
</dbReference>
<dbReference type="GO" id="GO:0005576">
    <property type="term" value="C:extracellular region"/>
    <property type="evidence" value="ECO:0007669"/>
    <property type="project" value="UniProtKB-SubCell"/>
</dbReference>
<reference evidence="18 19" key="1">
    <citation type="submission" date="2019-05" db="EMBL/GenBank/DDBJ databases">
        <title>Sporisorium graminicola CBS 10092 draft sequencing and annotation.</title>
        <authorList>
            <person name="Solano-Gonzalez S."/>
            <person name="Caddick M.X."/>
            <person name="Darby A."/>
        </authorList>
    </citation>
    <scope>NUCLEOTIDE SEQUENCE [LARGE SCALE GENOMIC DNA]</scope>
    <source>
        <strain evidence="18 19">CBS 10092</strain>
    </source>
</reference>
<evidence type="ECO:0000313" key="18">
    <source>
        <dbReference type="EMBL" id="TKY87600.1"/>
    </source>
</evidence>
<keyword evidence="7 15" id="KW-0479">Metal-binding</keyword>
<feature type="binding site" evidence="15">
    <location>
        <position position="593"/>
    </location>
    <ligand>
        <name>Ca(2+)</name>
        <dbReference type="ChEBI" id="CHEBI:29108"/>
    </ligand>
</feature>
<dbReference type="GO" id="GO:0046872">
    <property type="term" value="F:metal ion binding"/>
    <property type="evidence" value="ECO:0007669"/>
    <property type="project" value="UniProtKB-UniRule"/>
</dbReference>
<dbReference type="PROSITE" id="PS51695">
    <property type="entry name" value="SEDOLISIN"/>
    <property type="match status" value="1"/>
</dbReference>
<keyword evidence="14" id="KW-0325">Glycoprotein</keyword>
<keyword evidence="8 16" id="KW-0732">Signal</keyword>
<evidence type="ECO:0000256" key="15">
    <source>
        <dbReference type="PROSITE-ProRule" id="PRU01032"/>
    </source>
</evidence>
<feature type="active site" description="Charge relay system" evidence="15">
    <location>
        <position position="530"/>
    </location>
</feature>
<keyword evidence="11 15" id="KW-0106">Calcium</keyword>
<evidence type="ECO:0000256" key="13">
    <source>
        <dbReference type="ARBA" id="ARBA00023145"/>
    </source>
</evidence>
<dbReference type="InterPro" id="IPR000209">
    <property type="entry name" value="Peptidase_S8/S53_dom"/>
</dbReference>
<dbReference type="KEGG" id="sgra:EX895_003614"/>
<feature type="binding site" evidence="15">
    <location>
        <position position="574"/>
    </location>
    <ligand>
        <name>Ca(2+)</name>
        <dbReference type="ChEBI" id="CHEBI:29108"/>
    </ligand>
</feature>
<dbReference type="OrthoDB" id="409122at2759"/>
<evidence type="ECO:0000256" key="3">
    <source>
        <dbReference type="ARBA" id="ARBA00004239"/>
    </source>
</evidence>
<dbReference type="GeneID" id="40726509"/>
<dbReference type="SMART" id="SM00944">
    <property type="entry name" value="Pro-kuma_activ"/>
    <property type="match status" value="1"/>
</dbReference>
<protein>
    <recommendedName>
        <fullName evidence="4">tripeptidyl-peptidase II</fullName>
        <ecNumber evidence="4">3.4.14.10</ecNumber>
    </recommendedName>
</protein>
<evidence type="ECO:0000256" key="16">
    <source>
        <dbReference type="SAM" id="SignalP"/>
    </source>
</evidence>
<evidence type="ECO:0000256" key="4">
    <source>
        <dbReference type="ARBA" id="ARBA00012462"/>
    </source>
</evidence>
<dbReference type="InterPro" id="IPR030400">
    <property type="entry name" value="Sedolisin_dom"/>
</dbReference>
<dbReference type="CDD" id="cd11377">
    <property type="entry name" value="Pro-peptidase_S53"/>
    <property type="match status" value="1"/>
</dbReference>
<keyword evidence="12" id="KW-0843">Virulence</keyword>
<keyword evidence="5" id="KW-0964">Secreted</keyword>
<evidence type="ECO:0000256" key="14">
    <source>
        <dbReference type="ARBA" id="ARBA00023180"/>
    </source>
</evidence>
<dbReference type="Pfam" id="PF09286">
    <property type="entry name" value="Pro-kuma_activ"/>
    <property type="match status" value="1"/>
</dbReference>
<dbReference type="AlphaFoldDB" id="A0A4U7KSZ9"/>
<dbReference type="SUPFAM" id="SSF54897">
    <property type="entry name" value="Protease propeptides/inhibitors"/>
    <property type="match status" value="1"/>
</dbReference>
<dbReference type="RefSeq" id="XP_029739585.1">
    <property type="nucleotide sequence ID" value="XM_029884212.1"/>
</dbReference>
<evidence type="ECO:0000256" key="6">
    <source>
        <dbReference type="ARBA" id="ARBA00022670"/>
    </source>
</evidence>
<name>A0A4U7KSZ9_9BASI</name>
<organism evidence="18 19">
    <name type="scientific">Sporisorium graminicola</name>
    <dbReference type="NCBI Taxonomy" id="280036"/>
    <lineage>
        <taxon>Eukaryota</taxon>
        <taxon>Fungi</taxon>
        <taxon>Dikarya</taxon>
        <taxon>Basidiomycota</taxon>
        <taxon>Ustilaginomycotina</taxon>
        <taxon>Ustilaginomycetes</taxon>
        <taxon>Ustilaginales</taxon>
        <taxon>Ustilaginaceae</taxon>
        <taxon>Sporisorium</taxon>
    </lineage>
</organism>
<dbReference type="FunFam" id="3.40.50.200:FF:000015">
    <property type="entry name" value="Tripeptidyl peptidase A"/>
    <property type="match status" value="1"/>
</dbReference>
<evidence type="ECO:0000256" key="10">
    <source>
        <dbReference type="ARBA" id="ARBA00022825"/>
    </source>
</evidence>
<dbReference type="InterPro" id="IPR036852">
    <property type="entry name" value="Peptidase_S8/S53_dom_sf"/>
</dbReference>
<sequence>MKLVTIKALVAFTSLALMADAAAVRRSKLVVKESVNVPADWVRRSDAADHQPVALRFALRQSDVSSLEKRLLQTSDPDHELYGRHLSADEVSQYLQPQKRTIDEVELWLRESGIHIDESLAARSPSKDTFTVHVPAWQARELLNADLGVYEHKRSGALAIRAAEYSVPEHVSEHLDYVGPLTLFTAPRAHGSNIAGAQILTEKLDEATLFASQKLSDVAVDGTPAACNSRAVTSLCLRTFYKTVDYVPQAANKFKIGISGFLEQYASFSDFTGFLTQQRPEAAAAGYNFTVESIAGGQNTQSDPGAEANLDVQTVGGISYPIPFTYYTTKGSPPFQPDVNTKTNTNEPYELQYNYLLSLSDDDLPKVLSTSYGDDEQTVPRAYAERVCNYIMALGARGVSTLYSSGDNGVGAKGTCVSNGAFSANGTSTFLPAFPASCPYATTVGGTQNFSPEIAVNGDLPGFYSGGGFSYLFPQPEYQKAVVSKYVDSLGDKYKGLYNTSGRAYPDISAQASRYVIDINGQDQLIYGTSASCPAVSSIIGLLNDYRISKGQSSLGFLNPLIYSKWLGTPALNDITQGSSVGCNTSGFPAEVGWDAVTGAGTPNFLELQKRLPSS</sequence>
<gene>
    <name evidence="18" type="ORF">EX895_003614</name>
</gene>
<keyword evidence="10 15" id="KW-0720">Serine protease</keyword>
<dbReference type="EMBL" id="SRRM01000013">
    <property type="protein sequence ID" value="TKY87600.1"/>
    <property type="molecule type" value="Genomic_DNA"/>
</dbReference>
<dbReference type="CDD" id="cd04056">
    <property type="entry name" value="Peptidases_S53"/>
    <property type="match status" value="1"/>
</dbReference>
<dbReference type="GO" id="GO:0004252">
    <property type="term" value="F:serine-type endopeptidase activity"/>
    <property type="evidence" value="ECO:0007669"/>
    <property type="project" value="UniProtKB-UniRule"/>
</dbReference>
<evidence type="ECO:0000259" key="17">
    <source>
        <dbReference type="PROSITE" id="PS51695"/>
    </source>
</evidence>
<keyword evidence="19" id="KW-1185">Reference proteome</keyword>
<evidence type="ECO:0000256" key="9">
    <source>
        <dbReference type="ARBA" id="ARBA00022801"/>
    </source>
</evidence>
<dbReference type="EC" id="3.4.14.10" evidence="4"/>
<evidence type="ECO:0000256" key="8">
    <source>
        <dbReference type="ARBA" id="ARBA00022729"/>
    </source>
</evidence>
<comment type="subcellular location">
    <subcellularLocation>
        <location evidence="3">Secreted</location>
        <location evidence="3">Extracellular space</location>
    </subcellularLocation>
</comment>
<comment type="cofactor">
    <cofactor evidence="15">
        <name>Ca(2+)</name>
        <dbReference type="ChEBI" id="CHEBI:29108"/>
    </cofactor>
    <text evidence="15">Binds 1 Ca(2+) ion per subunit.</text>
</comment>
<accession>A0A4U7KSZ9</accession>
<comment type="function">
    <text evidence="2">Secreted tripeptidyl-peptidase which degrades proteins at acidic pHs and is involved in virulence.</text>
</comment>
<feature type="active site" description="Charge relay system" evidence="15">
    <location>
        <position position="307"/>
    </location>
</feature>
<keyword evidence="13" id="KW-0865">Zymogen</keyword>
<dbReference type="GO" id="GO:0008240">
    <property type="term" value="F:tripeptidyl-peptidase activity"/>
    <property type="evidence" value="ECO:0007669"/>
    <property type="project" value="UniProtKB-EC"/>
</dbReference>
<evidence type="ECO:0000256" key="5">
    <source>
        <dbReference type="ARBA" id="ARBA00022525"/>
    </source>
</evidence>
<comment type="catalytic activity">
    <reaction evidence="1">
        <text>Release of an N-terminal tripeptide from a polypeptide.</text>
        <dbReference type="EC" id="3.4.14.10"/>
    </reaction>
</comment>
<dbReference type="PANTHER" id="PTHR14218:SF15">
    <property type="entry name" value="TRIPEPTIDYL-PEPTIDASE 1"/>
    <property type="match status" value="1"/>
</dbReference>
<evidence type="ECO:0000313" key="19">
    <source>
        <dbReference type="Proteomes" id="UP000306050"/>
    </source>
</evidence>
<keyword evidence="9 15" id="KW-0378">Hydrolase</keyword>
<evidence type="ECO:0000256" key="12">
    <source>
        <dbReference type="ARBA" id="ARBA00023026"/>
    </source>
</evidence>
<dbReference type="PANTHER" id="PTHR14218">
    <property type="entry name" value="PROTEASE S8 TRIPEPTIDYL PEPTIDASE I CLN2"/>
    <property type="match status" value="1"/>
</dbReference>
<feature type="chain" id="PRO_5020427605" description="tripeptidyl-peptidase II" evidence="16">
    <location>
        <begin position="24"/>
        <end position="615"/>
    </location>
</feature>
<evidence type="ECO:0000256" key="11">
    <source>
        <dbReference type="ARBA" id="ARBA00022837"/>
    </source>
</evidence>
<feature type="binding site" evidence="15">
    <location>
        <position position="595"/>
    </location>
    <ligand>
        <name>Ca(2+)</name>
        <dbReference type="ChEBI" id="CHEBI:29108"/>
    </ligand>
</feature>
<evidence type="ECO:0000256" key="1">
    <source>
        <dbReference type="ARBA" id="ARBA00001910"/>
    </source>
</evidence>
<feature type="binding site" evidence="15">
    <location>
        <position position="575"/>
    </location>
    <ligand>
        <name>Ca(2+)</name>
        <dbReference type="ChEBI" id="CHEBI:29108"/>
    </ligand>
</feature>
<proteinExistence type="predicted"/>
<comment type="caution">
    <text evidence="18">The sequence shown here is derived from an EMBL/GenBank/DDBJ whole genome shotgun (WGS) entry which is preliminary data.</text>
</comment>
<evidence type="ECO:0000256" key="7">
    <source>
        <dbReference type="ARBA" id="ARBA00022723"/>
    </source>
</evidence>
<evidence type="ECO:0000256" key="2">
    <source>
        <dbReference type="ARBA" id="ARBA00002451"/>
    </source>
</evidence>
<feature type="active site" description="Charge relay system" evidence="15">
    <location>
        <position position="311"/>
    </location>
</feature>
<dbReference type="InterPro" id="IPR015366">
    <property type="entry name" value="S53_propep"/>
</dbReference>
<feature type="domain" description="Peptidase S53" evidence="17">
    <location>
        <begin position="231"/>
        <end position="615"/>
    </location>
</feature>
<dbReference type="SUPFAM" id="SSF52743">
    <property type="entry name" value="Subtilisin-like"/>
    <property type="match status" value="1"/>
</dbReference>
<keyword evidence="6 15" id="KW-0645">Protease</keyword>
<dbReference type="GO" id="GO:0006508">
    <property type="term" value="P:proteolysis"/>
    <property type="evidence" value="ECO:0007669"/>
    <property type="project" value="UniProtKB-KW"/>
</dbReference>
<dbReference type="Pfam" id="PF00082">
    <property type="entry name" value="Peptidase_S8"/>
    <property type="match status" value="1"/>
</dbReference>
<dbReference type="Gene3D" id="3.40.50.200">
    <property type="entry name" value="Peptidase S8/S53 domain"/>
    <property type="match status" value="1"/>
</dbReference>
<dbReference type="Proteomes" id="UP000306050">
    <property type="component" value="Chromosome SGRAM_21"/>
</dbReference>
<feature type="signal peptide" evidence="16">
    <location>
        <begin position="1"/>
        <end position="23"/>
    </location>
</feature>